<evidence type="ECO:0000313" key="5">
    <source>
        <dbReference type="Proteomes" id="UP001454036"/>
    </source>
</evidence>
<accession>A0AAV3QYX2</accession>
<dbReference type="InterPro" id="IPR044839">
    <property type="entry name" value="NDR1-like"/>
</dbReference>
<keyword evidence="3" id="KW-1133">Transmembrane helix</keyword>
<dbReference type="AlphaFoldDB" id="A0AAV3QYX2"/>
<sequence>MKTKGSPGYAHPFQQPVFQPEHNPHFHEDYQSYNNQYGQNRMANPIITNGGYYGPLDSHENERKSPFGQILLIVSIFVLLALCFASLVIWMLFGINLPEFQVSSLAVTDFSTASTTIVGKWDVNISIANPNDNFRAHFDHLITSIYFKDSLLAETSVPDINLFSEQNTTIHSIMATEASGAELEKTIVAEMEEERKTKKSVTFSVRLDGKSALTTKSTSKSANIKVYCDGLTVGFSDDGFGNMTEPAVECLLYPS</sequence>
<name>A0AAV3QYX2_LITER</name>
<evidence type="ECO:0008006" key="6">
    <source>
        <dbReference type="Google" id="ProtNLM"/>
    </source>
</evidence>
<organism evidence="4 5">
    <name type="scientific">Lithospermum erythrorhizon</name>
    <name type="common">Purple gromwell</name>
    <name type="synonym">Lithospermum officinale var. erythrorhizon</name>
    <dbReference type="NCBI Taxonomy" id="34254"/>
    <lineage>
        <taxon>Eukaryota</taxon>
        <taxon>Viridiplantae</taxon>
        <taxon>Streptophyta</taxon>
        <taxon>Embryophyta</taxon>
        <taxon>Tracheophyta</taxon>
        <taxon>Spermatophyta</taxon>
        <taxon>Magnoliopsida</taxon>
        <taxon>eudicotyledons</taxon>
        <taxon>Gunneridae</taxon>
        <taxon>Pentapetalae</taxon>
        <taxon>asterids</taxon>
        <taxon>lamiids</taxon>
        <taxon>Boraginales</taxon>
        <taxon>Boraginaceae</taxon>
        <taxon>Boraginoideae</taxon>
        <taxon>Lithospermeae</taxon>
        <taxon>Lithospermum</taxon>
    </lineage>
</organism>
<comment type="subcellular location">
    <subcellularLocation>
        <location evidence="1">Membrane</location>
    </subcellularLocation>
</comment>
<evidence type="ECO:0000256" key="1">
    <source>
        <dbReference type="ARBA" id="ARBA00004370"/>
    </source>
</evidence>
<dbReference type="EMBL" id="BAABME010006610">
    <property type="protein sequence ID" value="GAA0168834.1"/>
    <property type="molecule type" value="Genomic_DNA"/>
</dbReference>
<keyword evidence="3" id="KW-0812">Transmembrane</keyword>
<dbReference type="GO" id="GO:0005886">
    <property type="term" value="C:plasma membrane"/>
    <property type="evidence" value="ECO:0007669"/>
    <property type="project" value="TreeGrafter"/>
</dbReference>
<reference evidence="4 5" key="1">
    <citation type="submission" date="2024-01" db="EMBL/GenBank/DDBJ databases">
        <title>The complete chloroplast genome sequence of Lithospermum erythrorhizon: insights into the phylogenetic relationship among Boraginaceae species and the maternal lineages of purple gromwells.</title>
        <authorList>
            <person name="Okada T."/>
            <person name="Watanabe K."/>
        </authorList>
    </citation>
    <scope>NUCLEOTIDE SEQUENCE [LARGE SCALE GENOMIC DNA]</scope>
</reference>
<comment type="caution">
    <text evidence="4">The sequence shown here is derived from an EMBL/GenBank/DDBJ whole genome shotgun (WGS) entry which is preliminary data.</text>
</comment>
<dbReference type="PANTHER" id="PTHR31234:SF55">
    <property type="entry name" value="LATE EMBRYOGENESIS ABUNDANT (LEA) HYDROXYPROLINE-RICH GLYCOPROTEIN FAMILY"/>
    <property type="match status" value="1"/>
</dbReference>
<proteinExistence type="predicted"/>
<protein>
    <recommendedName>
        <fullName evidence="6">Late embryogenesis abundant protein LEA-2 subgroup domain-containing protein</fullName>
    </recommendedName>
</protein>
<keyword evidence="2 3" id="KW-0472">Membrane</keyword>
<dbReference type="Proteomes" id="UP001454036">
    <property type="component" value="Unassembled WGS sequence"/>
</dbReference>
<gene>
    <name evidence="4" type="ORF">LIER_23460</name>
</gene>
<dbReference type="PANTHER" id="PTHR31234">
    <property type="entry name" value="LATE EMBRYOGENESIS ABUNDANT (LEA) HYDROXYPROLINE-RICH GLYCOPROTEIN FAMILY"/>
    <property type="match status" value="1"/>
</dbReference>
<evidence type="ECO:0000313" key="4">
    <source>
        <dbReference type="EMBL" id="GAA0168834.1"/>
    </source>
</evidence>
<evidence type="ECO:0000256" key="2">
    <source>
        <dbReference type="ARBA" id="ARBA00023136"/>
    </source>
</evidence>
<feature type="transmembrane region" description="Helical" evidence="3">
    <location>
        <begin position="70"/>
        <end position="93"/>
    </location>
</feature>
<dbReference type="GO" id="GO:0098542">
    <property type="term" value="P:defense response to other organism"/>
    <property type="evidence" value="ECO:0007669"/>
    <property type="project" value="InterPro"/>
</dbReference>
<evidence type="ECO:0000256" key="3">
    <source>
        <dbReference type="SAM" id="Phobius"/>
    </source>
</evidence>
<keyword evidence="5" id="KW-1185">Reference proteome</keyword>